<name>A0A0W0Y0C3_9GAMM</name>
<sequence>MPLPDPYHLFEYKSEEWPYRSFEELLKTHDLANVNIEPQNKSATDETILPNFLHYLFVLNPIPDTYKDMIAEGKKQNPHYRFTLWVDKHVYEKEEFEKLKQWAKDNSIHLVDVNSSVGNCLGDAGLLYQMEMKKKWPGSATDMLRLKILSHFGGIYSDTTDIVCTGKLSDNVALSHGVNLSTYGRTFFEEDPLESLRKYNAYGWPEPRVRTVFNNDWIAAVPNSPFIQNAIARFQENYTKPLTELLTGKYVDITTDRSLYDYRDYQHTPMRAFSAQQFKFEWTKAMAGPGNLGAAVSDLSQEAVDAIQNQDLTDYPDTSKFLFSLASTWAKNPPQRSSNSLTEEEKEKNRQYHITFQLHQLVIEPRRIFFELYEHTSDLEREQLLNKLFGDFRDQLEDVEYIEINWGSPVNSYSIETIEKILDPEFFPKLSYKDIFEDFKQGIPAPDQIIENLRESTQLGSDGVAYRKAVAQYLHEYSLYKTSCVDPEKLKVIQAACNDSNPYLTKAEIKLVNETTDIAFINSNLIPEINNFITNQIKRLEGAFFKNSQTISKLEQFKALQAEFKAFKLEDIHSMHKFYSCVEKVHSASNFRRYEKFDKARASFFSPKETTAGTEFDTLIRQSLTTNANKLTDQVIECTLESLDLTNNSMTPT</sequence>
<dbReference type="GO" id="GO:0000030">
    <property type="term" value="F:mannosyltransferase activity"/>
    <property type="evidence" value="ECO:0007669"/>
    <property type="project" value="TreeGrafter"/>
</dbReference>
<dbReference type="Proteomes" id="UP000054618">
    <property type="component" value="Unassembled WGS sequence"/>
</dbReference>
<keyword evidence="3" id="KW-0812">Transmembrane</keyword>
<protein>
    <submittedName>
        <fullName evidence="6">Glycosyltransferase</fullName>
    </submittedName>
</protein>
<dbReference type="Gene3D" id="3.90.550.20">
    <property type="match status" value="1"/>
</dbReference>
<dbReference type="EMBL" id="LNYS01000008">
    <property type="protein sequence ID" value="KTD50086.1"/>
    <property type="molecule type" value="Genomic_DNA"/>
</dbReference>
<keyword evidence="2 6" id="KW-0808">Transferase</keyword>
<dbReference type="GO" id="GO:0051999">
    <property type="term" value="P:mannosyl-inositol phosphorylceramide biosynthetic process"/>
    <property type="evidence" value="ECO:0007669"/>
    <property type="project" value="TreeGrafter"/>
</dbReference>
<keyword evidence="5" id="KW-0472">Membrane</keyword>
<evidence type="ECO:0000313" key="6">
    <source>
        <dbReference type="EMBL" id="KTD50086.1"/>
    </source>
</evidence>
<keyword evidence="4" id="KW-1133">Transmembrane helix</keyword>
<dbReference type="PANTHER" id="PTHR32385:SF20">
    <property type="entry name" value="MANNOSYL PHOSPHORYLINOSITOL CERAMIDE SYNTHASE CSH1-RELATED"/>
    <property type="match status" value="1"/>
</dbReference>
<evidence type="ECO:0000256" key="2">
    <source>
        <dbReference type="ARBA" id="ARBA00022679"/>
    </source>
</evidence>
<dbReference type="PANTHER" id="PTHR32385">
    <property type="entry name" value="MANNOSYL PHOSPHORYLINOSITOL CERAMIDE SYNTHASE"/>
    <property type="match status" value="1"/>
</dbReference>
<organism evidence="6 7">
    <name type="scientific">Legionella quinlivanii</name>
    <dbReference type="NCBI Taxonomy" id="45073"/>
    <lineage>
        <taxon>Bacteria</taxon>
        <taxon>Pseudomonadati</taxon>
        <taxon>Pseudomonadota</taxon>
        <taxon>Gammaproteobacteria</taxon>
        <taxon>Legionellales</taxon>
        <taxon>Legionellaceae</taxon>
        <taxon>Legionella</taxon>
    </lineage>
</organism>
<proteinExistence type="predicted"/>
<comment type="caution">
    <text evidence="6">The sequence shown here is derived from an EMBL/GenBank/DDBJ whole genome shotgun (WGS) entry which is preliminary data.</text>
</comment>
<evidence type="ECO:0000256" key="1">
    <source>
        <dbReference type="ARBA" id="ARBA00004370"/>
    </source>
</evidence>
<gene>
    <name evidence="6" type="ORF">Lqui_1411</name>
</gene>
<dbReference type="InterPro" id="IPR029044">
    <property type="entry name" value="Nucleotide-diphossugar_trans"/>
</dbReference>
<dbReference type="AlphaFoldDB" id="A0A0W0Y0C3"/>
<dbReference type="RefSeq" id="WP_058507525.1">
    <property type="nucleotide sequence ID" value="NZ_CAAAIK010000001.1"/>
</dbReference>
<evidence type="ECO:0000256" key="4">
    <source>
        <dbReference type="ARBA" id="ARBA00022989"/>
    </source>
</evidence>
<dbReference type="GO" id="GO:0016020">
    <property type="term" value="C:membrane"/>
    <property type="evidence" value="ECO:0007669"/>
    <property type="project" value="UniProtKB-SubCell"/>
</dbReference>
<dbReference type="Pfam" id="PF04488">
    <property type="entry name" value="Gly_transf_sug"/>
    <property type="match status" value="1"/>
</dbReference>
<accession>A0A0W0Y0C3</accession>
<keyword evidence="7" id="KW-1185">Reference proteome</keyword>
<evidence type="ECO:0000313" key="7">
    <source>
        <dbReference type="Proteomes" id="UP000054618"/>
    </source>
</evidence>
<dbReference type="InterPro" id="IPR051706">
    <property type="entry name" value="Glycosyltransferase_domain"/>
</dbReference>
<evidence type="ECO:0000256" key="3">
    <source>
        <dbReference type="ARBA" id="ARBA00022692"/>
    </source>
</evidence>
<dbReference type="PATRIC" id="fig|45073.5.peg.1487"/>
<dbReference type="InterPro" id="IPR007577">
    <property type="entry name" value="GlycoTrfase_DXD_sugar-bd_CS"/>
</dbReference>
<comment type="subcellular location">
    <subcellularLocation>
        <location evidence="1">Membrane</location>
    </subcellularLocation>
</comment>
<evidence type="ECO:0000256" key="5">
    <source>
        <dbReference type="ARBA" id="ARBA00023136"/>
    </source>
</evidence>
<reference evidence="6 7" key="1">
    <citation type="submission" date="2015-11" db="EMBL/GenBank/DDBJ databases">
        <title>Genomic analysis of 38 Legionella species identifies large and diverse effector repertoires.</title>
        <authorList>
            <person name="Burstein D."/>
            <person name="Amaro F."/>
            <person name="Zusman T."/>
            <person name="Lifshitz Z."/>
            <person name="Cohen O."/>
            <person name="Gilbert J.A."/>
            <person name="Pupko T."/>
            <person name="Shuman H.A."/>
            <person name="Segal G."/>
        </authorList>
    </citation>
    <scope>NUCLEOTIDE SEQUENCE [LARGE SCALE GENOMIC DNA]</scope>
    <source>
        <strain evidence="6 7">CDC#1442-AUS-E</strain>
    </source>
</reference>
<dbReference type="SUPFAM" id="SSF53448">
    <property type="entry name" value="Nucleotide-diphospho-sugar transferases"/>
    <property type="match status" value="1"/>
</dbReference>